<sequence>MSAVKTIRRLGFRKWYERELLRSHANTVLLLLACLGLLGAAEVYTSRAPFLDQLETVAAAVASGLIGLLALRRYLYLLNHAEFVANRADCGACGTYARFELIGEPPLGAERVQVRCRHCGHAWHIDL</sequence>
<keyword evidence="1" id="KW-0472">Membrane</keyword>
<keyword evidence="3" id="KW-1185">Reference proteome</keyword>
<evidence type="ECO:0000256" key="1">
    <source>
        <dbReference type="SAM" id="Phobius"/>
    </source>
</evidence>
<dbReference type="PROSITE" id="PS51257">
    <property type="entry name" value="PROKAR_LIPOPROTEIN"/>
    <property type="match status" value="1"/>
</dbReference>
<proteinExistence type="predicted"/>
<protein>
    <submittedName>
        <fullName evidence="2">Uncharacterized protein</fullName>
    </submittedName>
</protein>
<gene>
    <name evidence="2" type="ORF">FSC37_13975</name>
</gene>
<dbReference type="AlphaFoldDB" id="A0A5C6U0T7"/>
<organism evidence="2 3">
    <name type="scientific">Piscinibacter aquaticus</name>
    <dbReference type="NCBI Taxonomy" id="392597"/>
    <lineage>
        <taxon>Bacteria</taxon>
        <taxon>Pseudomonadati</taxon>
        <taxon>Pseudomonadota</taxon>
        <taxon>Betaproteobacteria</taxon>
        <taxon>Burkholderiales</taxon>
        <taxon>Sphaerotilaceae</taxon>
        <taxon>Piscinibacter</taxon>
    </lineage>
</organism>
<accession>A0A5C6U0T7</accession>
<dbReference type="Proteomes" id="UP000321832">
    <property type="component" value="Unassembled WGS sequence"/>
</dbReference>
<evidence type="ECO:0000313" key="2">
    <source>
        <dbReference type="EMBL" id="TXC66544.1"/>
    </source>
</evidence>
<reference evidence="2 3" key="1">
    <citation type="submission" date="2019-08" db="EMBL/GenBank/DDBJ databases">
        <authorList>
            <person name="Khan S.A."/>
            <person name="Jeon C.O."/>
            <person name="Jeong S.E."/>
        </authorList>
    </citation>
    <scope>NUCLEOTIDE SEQUENCE [LARGE SCALE GENOMIC DNA]</scope>
    <source>
        <strain evidence="3">IMCC1728</strain>
    </source>
</reference>
<keyword evidence="1" id="KW-0812">Transmembrane</keyword>
<keyword evidence="1" id="KW-1133">Transmembrane helix</keyword>
<name>A0A5C6U0T7_9BURK</name>
<comment type="caution">
    <text evidence="2">The sequence shown here is derived from an EMBL/GenBank/DDBJ whole genome shotgun (WGS) entry which is preliminary data.</text>
</comment>
<feature type="transmembrane region" description="Helical" evidence="1">
    <location>
        <begin position="57"/>
        <end position="75"/>
    </location>
</feature>
<evidence type="ECO:0000313" key="3">
    <source>
        <dbReference type="Proteomes" id="UP000321832"/>
    </source>
</evidence>
<dbReference type="EMBL" id="VOPW01000001">
    <property type="protein sequence ID" value="TXC66544.1"/>
    <property type="molecule type" value="Genomic_DNA"/>
</dbReference>